<name>A0A8J6HDW6_TENMO</name>
<reference evidence="2" key="2">
    <citation type="submission" date="2021-08" db="EMBL/GenBank/DDBJ databases">
        <authorList>
            <person name="Eriksson T."/>
        </authorList>
    </citation>
    <scope>NUCLEOTIDE SEQUENCE</scope>
    <source>
        <strain evidence="2">Stoneville</strain>
        <tissue evidence="2">Whole head</tissue>
    </source>
</reference>
<gene>
    <name evidence="2" type="ORF">GEV33_010885</name>
</gene>
<feature type="region of interest" description="Disordered" evidence="1">
    <location>
        <begin position="49"/>
        <end position="71"/>
    </location>
</feature>
<evidence type="ECO:0000313" key="2">
    <source>
        <dbReference type="EMBL" id="KAH0811908.1"/>
    </source>
</evidence>
<keyword evidence="3" id="KW-1185">Reference proteome</keyword>
<comment type="caution">
    <text evidence="2">The sequence shown here is derived from an EMBL/GenBank/DDBJ whole genome shotgun (WGS) entry which is preliminary data.</text>
</comment>
<evidence type="ECO:0000313" key="3">
    <source>
        <dbReference type="Proteomes" id="UP000719412"/>
    </source>
</evidence>
<reference evidence="2" key="1">
    <citation type="journal article" date="2020" name="J Insects Food Feed">
        <title>The yellow mealworm (Tenebrio molitor) genome: a resource for the emerging insects as food and feed industry.</title>
        <authorList>
            <person name="Eriksson T."/>
            <person name="Andere A."/>
            <person name="Kelstrup H."/>
            <person name="Emery V."/>
            <person name="Picard C."/>
        </authorList>
    </citation>
    <scope>NUCLEOTIDE SEQUENCE</scope>
    <source>
        <strain evidence="2">Stoneville</strain>
        <tissue evidence="2">Whole head</tissue>
    </source>
</reference>
<dbReference type="AlphaFoldDB" id="A0A8J6HDW6"/>
<sequence length="71" mass="8199">MSNRQTGISHFKLSVFANRHRLPALGHAAVLCAQFSKIGVSSQKRKRVFFSDTHRRRQVNDHRIQKANPME</sequence>
<proteinExistence type="predicted"/>
<dbReference type="EMBL" id="JABDTM020026462">
    <property type="protein sequence ID" value="KAH0811908.1"/>
    <property type="molecule type" value="Genomic_DNA"/>
</dbReference>
<dbReference type="Proteomes" id="UP000719412">
    <property type="component" value="Unassembled WGS sequence"/>
</dbReference>
<protein>
    <submittedName>
        <fullName evidence="2">Uncharacterized protein</fullName>
    </submittedName>
</protein>
<accession>A0A8J6HDW6</accession>
<organism evidence="2 3">
    <name type="scientific">Tenebrio molitor</name>
    <name type="common">Yellow mealworm beetle</name>
    <dbReference type="NCBI Taxonomy" id="7067"/>
    <lineage>
        <taxon>Eukaryota</taxon>
        <taxon>Metazoa</taxon>
        <taxon>Ecdysozoa</taxon>
        <taxon>Arthropoda</taxon>
        <taxon>Hexapoda</taxon>
        <taxon>Insecta</taxon>
        <taxon>Pterygota</taxon>
        <taxon>Neoptera</taxon>
        <taxon>Endopterygota</taxon>
        <taxon>Coleoptera</taxon>
        <taxon>Polyphaga</taxon>
        <taxon>Cucujiformia</taxon>
        <taxon>Tenebrionidae</taxon>
        <taxon>Tenebrio</taxon>
    </lineage>
</organism>
<evidence type="ECO:0000256" key="1">
    <source>
        <dbReference type="SAM" id="MobiDB-lite"/>
    </source>
</evidence>